<name>A0A345HN05_9ACTN</name>
<dbReference type="PROSITE" id="PS51257">
    <property type="entry name" value="PROKAR_LIPOPROTEIN"/>
    <property type="match status" value="1"/>
</dbReference>
<reference evidence="2" key="1">
    <citation type="submission" date="2018-07" db="EMBL/GenBank/DDBJ databases">
        <authorList>
            <person name="Zhao J."/>
        </authorList>
    </citation>
    <scope>NUCLEOTIDE SEQUENCE [LARGE SCALE GENOMIC DNA]</scope>
    <source>
        <strain evidence="2">GSSD-12</strain>
    </source>
</reference>
<keyword evidence="2" id="KW-1185">Reference proteome</keyword>
<dbReference type="OrthoDB" id="4221065at2"/>
<dbReference type="Proteomes" id="UP000253868">
    <property type="component" value="Chromosome"/>
</dbReference>
<dbReference type="AlphaFoldDB" id="A0A345HN05"/>
<organism evidence="1 2">
    <name type="scientific">Streptomyces paludis</name>
    <dbReference type="NCBI Taxonomy" id="2282738"/>
    <lineage>
        <taxon>Bacteria</taxon>
        <taxon>Bacillati</taxon>
        <taxon>Actinomycetota</taxon>
        <taxon>Actinomycetes</taxon>
        <taxon>Kitasatosporales</taxon>
        <taxon>Streptomycetaceae</taxon>
        <taxon>Streptomyces</taxon>
    </lineage>
</organism>
<gene>
    <name evidence="1" type="ORF">DVK44_10585</name>
</gene>
<sequence>MRHIHRPATPSRSPRPLLRPLIVTAALLAAVTGCSGSSGSGSESGSGKNAASYDKAGDLVKEVNKAMKATAFHASGSSTALGGGTQETWSDPVEGLRMKSAGADGAGEMFCKDGKNYISASLLAASVEQTGQKITVPPKLADVYVSNEAGQSCDAYYRIDESAKFAKDRNGKVGGQETVALTMSVGATSDTYHVAAEGPPYLLKMDSTREGRTSSTTYGRFGEKNTITLPKEADTMPMADFRKEVMGS</sequence>
<dbReference type="EMBL" id="CP031194">
    <property type="protein sequence ID" value="AXG78079.1"/>
    <property type="molecule type" value="Genomic_DNA"/>
</dbReference>
<dbReference type="KEGG" id="spad:DVK44_10585"/>
<evidence type="ECO:0000313" key="1">
    <source>
        <dbReference type="EMBL" id="AXG78079.1"/>
    </source>
</evidence>
<proteinExistence type="predicted"/>
<evidence type="ECO:0000313" key="2">
    <source>
        <dbReference type="Proteomes" id="UP000253868"/>
    </source>
</evidence>
<accession>A0A345HN05</accession>
<evidence type="ECO:0008006" key="3">
    <source>
        <dbReference type="Google" id="ProtNLM"/>
    </source>
</evidence>
<dbReference type="RefSeq" id="WP_114659444.1">
    <property type="nucleotide sequence ID" value="NZ_CP031194.1"/>
</dbReference>
<protein>
    <recommendedName>
        <fullName evidence="3">Lipoprotein</fullName>
    </recommendedName>
</protein>